<evidence type="ECO:0000313" key="18">
    <source>
        <dbReference type="Proteomes" id="UP000702544"/>
    </source>
</evidence>
<keyword evidence="8 13" id="KW-1133">Transmembrane helix</keyword>
<keyword evidence="5 13" id="KW-1003">Cell membrane</keyword>
<feature type="transmembrane region" description="Helical" evidence="13">
    <location>
        <begin position="489"/>
        <end position="508"/>
    </location>
</feature>
<evidence type="ECO:0000256" key="3">
    <source>
        <dbReference type="ARBA" id="ARBA00015325"/>
    </source>
</evidence>
<evidence type="ECO:0000256" key="6">
    <source>
        <dbReference type="ARBA" id="ARBA00022692"/>
    </source>
</evidence>
<sequence length="579" mass="64152">MEKRLVLAVVLMIATVFIVNILFPPPPPPQAPAVTDTTALTPAATTDTAEPAPTQVRERPPPQEPAAPTGTDLPGVVQPDEPIDEDTVWVEGPLYRIGFARRGGRVVSARMLEFESLAPATKGEPVEMVPAGAETFLTHRWLVGGDTLDFSQQPFEISPADGLTLSEGGGPGSLTLSYQPEGVPFRFEVRYTFRPDDYVIDLEGRIDGVRAAGWWAVGLGPGLKSNAWDPEEDYESNLAFSGRGPEGVKTQKVGDVEAGQRVMLDGPFDWAAVRTKYFVTALVQTPEAEERSRFGGLAITGLPDPYRASAFASFSVPRDGRFTYTLYMGPADYGRLSEVGYHLEDVTPFGYKWLQPVLRPLAGAITALLVWMHGVIGLSYGWILIVFGIGIRVVLFPLYQKSMRSQMATMRVQPLMKEIQEKHKNDPQKLQQEMMKLYREHGVNPLGGCLPMLLPFPILIALFFVFRDTIEFRGVPFLWLPDLSRADPYYIIPVLMGLSIFLLQWISARSMPQSNPQMKIMMWVMPIMLTVLFLNFASGLNLYYATMNLASLPQQLYLAKERRAAAAQPLPAKTAKAKT</sequence>
<dbReference type="InterPro" id="IPR028055">
    <property type="entry name" value="YidC/Oxa/ALB_C"/>
</dbReference>
<comment type="caution">
    <text evidence="17">The sequence shown here is derived from an EMBL/GenBank/DDBJ whole genome shotgun (WGS) entry which is preliminary data.</text>
</comment>
<feature type="domain" description="Membrane insertase YidC/Oxa/ALB C-terminal" evidence="15">
    <location>
        <begin position="380"/>
        <end position="559"/>
    </location>
</feature>
<dbReference type="Pfam" id="PF14849">
    <property type="entry name" value="YidC_periplas"/>
    <property type="match status" value="1"/>
</dbReference>
<comment type="subcellular location">
    <subcellularLocation>
        <location evidence="1">Cell inner membrane</location>
        <topology evidence="1">Multi-pass membrane protein</topology>
    </subcellularLocation>
    <subcellularLocation>
        <location evidence="13">Cell membrane</location>
        <topology evidence="13">Multi-pass membrane protein</topology>
    </subcellularLocation>
</comment>
<evidence type="ECO:0000256" key="12">
    <source>
        <dbReference type="ARBA" id="ARBA00033342"/>
    </source>
</evidence>
<dbReference type="GO" id="GO:0051205">
    <property type="term" value="P:protein insertion into membrane"/>
    <property type="evidence" value="ECO:0007669"/>
    <property type="project" value="TreeGrafter"/>
</dbReference>
<feature type="domain" description="Membrane insertase YidC N-terminal" evidence="16">
    <location>
        <begin position="89"/>
        <end position="361"/>
    </location>
</feature>
<dbReference type="PRINTS" id="PR01900">
    <property type="entry name" value="YIDCPROTEIN"/>
</dbReference>
<dbReference type="InterPro" id="IPR001708">
    <property type="entry name" value="YidC/ALB3/OXA1/COX18"/>
</dbReference>
<keyword evidence="4 13" id="KW-0813">Transport</keyword>
<dbReference type="NCBIfam" id="TIGR03592">
    <property type="entry name" value="yidC_oxa1_cterm"/>
    <property type="match status" value="1"/>
</dbReference>
<dbReference type="NCBIfam" id="TIGR03593">
    <property type="entry name" value="yidC_nterm"/>
    <property type="match status" value="1"/>
</dbReference>
<dbReference type="Proteomes" id="UP000702544">
    <property type="component" value="Unassembled WGS sequence"/>
</dbReference>
<keyword evidence="7 13" id="KW-0653">Protein transport</keyword>
<keyword evidence="10 13" id="KW-0143">Chaperone</keyword>
<evidence type="ECO:0000256" key="1">
    <source>
        <dbReference type="ARBA" id="ARBA00004429"/>
    </source>
</evidence>
<evidence type="ECO:0000256" key="2">
    <source>
        <dbReference type="ARBA" id="ARBA00010527"/>
    </source>
</evidence>
<dbReference type="InterPro" id="IPR038221">
    <property type="entry name" value="YidC_periplasmic_sf"/>
</dbReference>
<dbReference type="PANTHER" id="PTHR12428">
    <property type="entry name" value="OXA1"/>
    <property type="match status" value="1"/>
</dbReference>
<dbReference type="AlphaFoldDB" id="A0AAE4Z9S1"/>
<dbReference type="GO" id="GO:0032977">
    <property type="term" value="F:membrane insertase activity"/>
    <property type="evidence" value="ECO:0007669"/>
    <property type="project" value="InterPro"/>
</dbReference>
<proteinExistence type="inferred from homology"/>
<dbReference type="InterPro" id="IPR019998">
    <property type="entry name" value="Membr_insert_YidC"/>
</dbReference>
<dbReference type="InterPro" id="IPR028053">
    <property type="entry name" value="Membr_insert_YidC_N"/>
</dbReference>
<dbReference type="Pfam" id="PF02096">
    <property type="entry name" value="60KD_IMP"/>
    <property type="match status" value="1"/>
</dbReference>
<feature type="region of interest" description="Disordered" evidence="14">
    <location>
        <begin position="45"/>
        <end position="82"/>
    </location>
</feature>
<dbReference type="PANTHER" id="PTHR12428:SF65">
    <property type="entry name" value="CYTOCHROME C OXIDASE ASSEMBLY PROTEIN COX18, MITOCHONDRIAL"/>
    <property type="match status" value="1"/>
</dbReference>
<comment type="function">
    <text evidence="13">Required for the insertion and/or proper folding and/or complex formation of integral membrane proteins into the membrane. Involved in integration of membrane proteins that insert both dependently and independently of the Sec translocase complex, as well as at least some lipoproteins. Aids folding of multispanning membrane proteins.</text>
</comment>
<evidence type="ECO:0000256" key="9">
    <source>
        <dbReference type="ARBA" id="ARBA00023136"/>
    </source>
</evidence>
<dbReference type="CDD" id="cd19961">
    <property type="entry name" value="EcYidC-like_peri"/>
    <property type="match status" value="1"/>
</dbReference>
<evidence type="ECO:0000256" key="8">
    <source>
        <dbReference type="ARBA" id="ARBA00022989"/>
    </source>
</evidence>
<evidence type="ECO:0000259" key="16">
    <source>
        <dbReference type="Pfam" id="PF14849"/>
    </source>
</evidence>
<feature type="transmembrane region" description="Helical" evidence="13">
    <location>
        <begin position="520"/>
        <end position="544"/>
    </location>
</feature>
<reference evidence="17 18" key="1">
    <citation type="submission" date="2020-01" db="EMBL/GenBank/DDBJ databases">
        <title>Genomes assembled from Gulf of Kutch pelagic sediment metagenomes.</title>
        <authorList>
            <person name="Chandrashekar M."/>
            <person name="Mahajan M.S."/>
            <person name="Dave K.J."/>
            <person name="Vatsa P."/>
            <person name="Nathani N.M."/>
        </authorList>
    </citation>
    <scope>NUCLEOTIDE SEQUENCE [LARGE SCALE GENOMIC DNA]</scope>
    <source>
        <strain evidence="17">KS3-K002</strain>
    </source>
</reference>
<evidence type="ECO:0000256" key="13">
    <source>
        <dbReference type="HAMAP-Rule" id="MF_01810"/>
    </source>
</evidence>
<evidence type="ECO:0000256" key="7">
    <source>
        <dbReference type="ARBA" id="ARBA00022927"/>
    </source>
</evidence>
<comment type="subunit">
    <text evidence="13">Interacts with the Sec translocase complex via SecD. Specifically interacts with transmembrane segments of nascent integral membrane proteins during membrane integration.</text>
</comment>
<dbReference type="GO" id="GO:0005886">
    <property type="term" value="C:plasma membrane"/>
    <property type="evidence" value="ECO:0007669"/>
    <property type="project" value="UniProtKB-SubCell"/>
</dbReference>
<feature type="transmembrane region" description="Helical" evidence="13">
    <location>
        <begin position="443"/>
        <end position="466"/>
    </location>
</feature>
<keyword evidence="9 13" id="KW-0472">Membrane</keyword>
<feature type="transmembrane region" description="Helical" evidence="13">
    <location>
        <begin position="380"/>
        <end position="399"/>
    </location>
</feature>
<dbReference type="Gene3D" id="2.70.98.90">
    <property type="match status" value="1"/>
</dbReference>
<evidence type="ECO:0000256" key="4">
    <source>
        <dbReference type="ARBA" id="ARBA00022448"/>
    </source>
</evidence>
<evidence type="ECO:0000256" key="5">
    <source>
        <dbReference type="ARBA" id="ARBA00022475"/>
    </source>
</evidence>
<dbReference type="HAMAP" id="MF_01810">
    <property type="entry name" value="YidC_type1"/>
    <property type="match status" value="1"/>
</dbReference>
<dbReference type="PRINTS" id="PR00701">
    <property type="entry name" value="60KDINNERMP"/>
</dbReference>
<evidence type="ECO:0000256" key="10">
    <source>
        <dbReference type="ARBA" id="ARBA00023186"/>
    </source>
</evidence>
<protein>
    <recommendedName>
        <fullName evidence="3 13">Membrane protein insertase YidC</fullName>
    </recommendedName>
    <alternativeName>
        <fullName evidence="12 13">Foldase YidC</fullName>
    </alternativeName>
    <alternativeName>
        <fullName evidence="11 13">Membrane integrase YidC</fullName>
    </alternativeName>
    <alternativeName>
        <fullName evidence="13">Membrane protein YidC</fullName>
    </alternativeName>
</protein>
<evidence type="ECO:0000313" key="17">
    <source>
        <dbReference type="EMBL" id="NIR74126.1"/>
    </source>
</evidence>
<evidence type="ECO:0000256" key="14">
    <source>
        <dbReference type="SAM" id="MobiDB-lite"/>
    </source>
</evidence>
<feature type="transmembrane region" description="Helical" evidence="13">
    <location>
        <begin position="6"/>
        <end position="23"/>
    </location>
</feature>
<comment type="similarity">
    <text evidence="2 13">Belongs to the OXA1/ALB3/YidC family. Type 1 subfamily.</text>
</comment>
<name>A0AAE4Z9S1_9BACT</name>
<dbReference type="InterPro" id="IPR047196">
    <property type="entry name" value="YidC_ALB_C"/>
</dbReference>
<organism evidence="17 18">
    <name type="scientific">Candidatus Kutchimonas denitrificans</name>
    <dbReference type="NCBI Taxonomy" id="3056748"/>
    <lineage>
        <taxon>Bacteria</taxon>
        <taxon>Pseudomonadati</taxon>
        <taxon>Gemmatimonadota</taxon>
        <taxon>Gemmatimonadia</taxon>
        <taxon>Candidatus Palauibacterales</taxon>
        <taxon>Candidatus Palauibacteraceae</taxon>
        <taxon>Candidatus Kutchimonas</taxon>
    </lineage>
</organism>
<evidence type="ECO:0000256" key="11">
    <source>
        <dbReference type="ARBA" id="ARBA00033245"/>
    </source>
</evidence>
<feature type="compositionally biased region" description="Low complexity" evidence="14">
    <location>
        <begin position="45"/>
        <end position="55"/>
    </location>
</feature>
<evidence type="ECO:0000259" key="15">
    <source>
        <dbReference type="Pfam" id="PF02096"/>
    </source>
</evidence>
<dbReference type="EMBL" id="JAACAK010000026">
    <property type="protein sequence ID" value="NIR74126.1"/>
    <property type="molecule type" value="Genomic_DNA"/>
</dbReference>
<keyword evidence="6 13" id="KW-0812">Transmembrane</keyword>
<dbReference type="GO" id="GO:0015031">
    <property type="term" value="P:protein transport"/>
    <property type="evidence" value="ECO:0007669"/>
    <property type="project" value="UniProtKB-KW"/>
</dbReference>
<dbReference type="CDD" id="cd20070">
    <property type="entry name" value="5TM_YidC_Alb3"/>
    <property type="match status" value="1"/>
</dbReference>
<accession>A0AAE4Z9S1</accession>
<gene>
    <name evidence="13 17" type="primary">yidC</name>
    <name evidence="17" type="ORF">GWO12_03300</name>
</gene>